<accession>A0A841JM52</accession>
<gene>
    <name evidence="2" type="ORF">HNQ77_000364</name>
</gene>
<feature type="region of interest" description="Disordered" evidence="1">
    <location>
        <begin position="96"/>
        <end position="137"/>
    </location>
</feature>
<dbReference type="RefSeq" id="WP_050057659.1">
    <property type="nucleotide sequence ID" value="NZ_JACHEK010000001.1"/>
</dbReference>
<proteinExistence type="predicted"/>
<dbReference type="Proteomes" id="UP000538666">
    <property type="component" value="Unassembled WGS sequence"/>
</dbReference>
<name>A0A841JM52_9BACT</name>
<evidence type="ECO:0000313" key="2">
    <source>
        <dbReference type="EMBL" id="MBB6142426.1"/>
    </source>
</evidence>
<dbReference type="EMBL" id="JACHEK010000001">
    <property type="protein sequence ID" value="MBB6142426.1"/>
    <property type="molecule type" value="Genomic_DNA"/>
</dbReference>
<evidence type="ECO:0000256" key="1">
    <source>
        <dbReference type="SAM" id="MobiDB-lite"/>
    </source>
</evidence>
<evidence type="ECO:0000313" key="3">
    <source>
        <dbReference type="Proteomes" id="UP000538666"/>
    </source>
</evidence>
<comment type="caution">
    <text evidence="2">The sequence shown here is derived from an EMBL/GenBank/DDBJ whole genome shotgun (WGS) entry which is preliminary data.</text>
</comment>
<organism evidence="2 3">
    <name type="scientific">Silvibacterium bohemicum</name>
    <dbReference type="NCBI Taxonomy" id="1577686"/>
    <lineage>
        <taxon>Bacteria</taxon>
        <taxon>Pseudomonadati</taxon>
        <taxon>Acidobacteriota</taxon>
        <taxon>Terriglobia</taxon>
        <taxon>Terriglobales</taxon>
        <taxon>Acidobacteriaceae</taxon>
        <taxon>Silvibacterium</taxon>
    </lineage>
</organism>
<keyword evidence="3" id="KW-1185">Reference proteome</keyword>
<sequence>MPNLALCEYELPNGRICRQPRLRTESRCRFHIRWQTEHDFDRSMDDLNDELEAMDTPQLLEALRARLENIRCYMRCYPEALLALIVAIDRLTDPGREPSLSDEPFLRGGHSLSAVPSMTGPQPERNQSPPSIHHIPQDLWESLTELMSYGEEDE</sequence>
<reference evidence="2 3" key="1">
    <citation type="submission" date="2020-08" db="EMBL/GenBank/DDBJ databases">
        <title>Genomic Encyclopedia of Type Strains, Phase IV (KMG-IV): sequencing the most valuable type-strain genomes for metagenomic binning, comparative biology and taxonomic classification.</title>
        <authorList>
            <person name="Goeker M."/>
        </authorList>
    </citation>
    <scope>NUCLEOTIDE SEQUENCE [LARGE SCALE GENOMIC DNA]</scope>
    <source>
        <strain evidence="2 3">DSM 103733</strain>
    </source>
</reference>
<protein>
    <submittedName>
        <fullName evidence="2">Uncharacterized protein</fullName>
    </submittedName>
</protein>
<feature type="compositionally biased region" description="Polar residues" evidence="1">
    <location>
        <begin position="114"/>
        <end position="130"/>
    </location>
</feature>
<dbReference type="AlphaFoldDB" id="A0A841JM52"/>